<proteinExistence type="predicted"/>
<evidence type="ECO:0000313" key="2">
    <source>
        <dbReference type="EMBL" id="EYT48769.1"/>
    </source>
</evidence>
<feature type="domain" description="Spore protein YkvP/CgeB glycosyl transferase-like" evidence="1">
    <location>
        <begin position="213"/>
        <end position="330"/>
    </location>
</feature>
<protein>
    <recommendedName>
        <fullName evidence="1">Spore protein YkvP/CgeB glycosyl transferase-like domain-containing protein</fullName>
    </recommendedName>
</protein>
<dbReference type="AlphaFoldDB" id="A0A022KSW5"/>
<dbReference type="Proteomes" id="UP000019754">
    <property type="component" value="Unassembled WGS sequence"/>
</dbReference>
<gene>
    <name evidence="2" type="ORF">D641_0111175</name>
</gene>
<evidence type="ECO:0000259" key="1">
    <source>
        <dbReference type="Pfam" id="PF13524"/>
    </source>
</evidence>
<dbReference type="Gene3D" id="3.40.50.2000">
    <property type="entry name" value="Glycogen Phosphorylase B"/>
    <property type="match status" value="1"/>
</dbReference>
<keyword evidence="3" id="KW-1185">Reference proteome</keyword>
<dbReference type="SUPFAM" id="SSF53756">
    <property type="entry name" value="UDP-Glycosyltransferase/glycogen phosphorylase"/>
    <property type="match status" value="1"/>
</dbReference>
<organism evidence="2 3">
    <name type="scientific">Brachybacterium muris UCD-AY4</name>
    <dbReference type="NCBI Taxonomy" id="1249481"/>
    <lineage>
        <taxon>Bacteria</taxon>
        <taxon>Bacillati</taxon>
        <taxon>Actinomycetota</taxon>
        <taxon>Actinomycetes</taxon>
        <taxon>Micrococcales</taxon>
        <taxon>Dermabacteraceae</taxon>
        <taxon>Brachybacterium</taxon>
    </lineage>
</organism>
<name>A0A022KSW5_9MICO</name>
<sequence>MDARVVVVSDTRVADGPYGIGHLSALGYQVSQASAAMGRPAIKLRDVIEHRTNTPVGQALRSVPLVGRADIVLCYLEKYAMVPAALKARGVAPYASRPLAMIACWLADDLKRLQVTERRRLARRYRSVDLTMVFSANQIDVLVDSGFEPTAVESIPFSFAPEQHVPAPFSARSSRIAAVGFDRGRDYAMLCDAVSGTDLVVDLFCSAGNITGLELPSDVHFRGAVPYEEYRRVIASAGMAVIPTSVMEYPSGQTVALESAATGACLALTSTPALREYFSPETSILLPAGDPQRWREALQRAMGDPALREALGDAARDDVRQRFTYASMWARVDELFRTRGWA</sequence>
<reference evidence="2 3" key="1">
    <citation type="journal article" date="2013" name="Genome Announc.">
        <title>Draft genome sequence of an Actinobacterium, Brachybacterium muris strain UCD-AY4.</title>
        <authorList>
            <person name="Lo J.R."/>
            <person name="Lang J.M."/>
            <person name="Darling A.E."/>
            <person name="Eisen J.A."/>
            <person name="Coil D.A."/>
        </authorList>
    </citation>
    <scope>NUCLEOTIDE SEQUENCE [LARGE SCALE GENOMIC DNA]</scope>
    <source>
        <strain evidence="2 3">UCD-AY4</strain>
    </source>
</reference>
<dbReference type="OrthoDB" id="5116476at2"/>
<dbReference type="EMBL" id="AORC01000013">
    <property type="protein sequence ID" value="EYT48769.1"/>
    <property type="molecule type" value="Genomic_DNA"/>
</dbReference>
<evidence type="ECO:0000313" key="3">
    <source>
        <dbReference type="Proteomes" id="UP000019754"/>
    </source>
</evidence>
<comment type="caution">
    <text evidence="2">The sequence shown here is derived from an EMBL/GenBank/DDBJ whole genome shotgun (WGS) entry which is preliminary data.</text>
</comment>
<dbReference type="STRING" id="1249481.D641_0111175"/>
<dbReference type="PANTHER" id="PTHR12526">
    <property type="entry name" value="GLYCOSYLTRANSFERASE"/>
    <property type="match status" value="1"/>
</dbReference>
<dbReference type="RefSeq" id="WP_017824868.1">
    <property type="nucleotide sequence ID" value="NZ_KB403092.1"/>
</dbReference>
<dbReference type="HOGENOM" id="CLU_810557_0_0_11"/>
<accession>A0A022KSW5</accession>
<dbReference type="InterPro" id="IPR055259">
    <property type="entry name" value="YkvP/CgeB_Glyco_trans-like"/>
</dbReference>
<dbReference type="Pfam" id="PF13524">
    <property type="entry name" value="Glyco_trans_1_2"/>
    <property type="match status" value="1"/>
</dbReference>